<evidence type="ECO:0000256" key="7">
    <source>
        <dbReference type="ARBA" id="ARBA00023014"/>
    </source>
</evidence>
<dbReference type="CDD" id="cd10563">
    <property type="entry name" value="CooF_like"/>
    <property type="match status" value="1"/>
</dbReference>
<keyword evidence="5" id="KW-0249">Electron transport</keyword>
<dbReference type="STRING" id="1838280.A6M21_00620"/>
<dbReference type="GO" id="GO:0051539">
    <property type="term" value="F:4 iron, 4 sulfur cluster binding"/>
    <property type="evidence" value="ECO:0007669"/>
    <property type="project" value="UniProtKB-KW"/>
</dbReference>
<dbReference type="InterPro" id="IPR050954">
    <property type="entry name" value="ET_IronSulfur_Cluster-Binding"/>
</dbReference>
<dbReference type="Gene3D" id="3.30.70.20">
    <property type="match status" value="2"/>
</dbReference>
<evidence type="ECO:0000256" key="3">
    <source>
        <dbReference type="ARBA" id="ARBA00022723"/>
    </source>
</evidence>
<name>A0A1B7LCG6_9FIRM</name>
<sequence>MMPKQVLIRFERCVGCRSCQLACAVAHSEAKSLYGAVLNGEKPRARVFVHQAGEHKAPLNCRHCQDAPCIDACIAGAMHRKADDTVTNIGGEQYCTACWMCVMVCPYGAVRSDAAGTMAVKCDRECKDDQGVPACVRACPTGALVYAEVDAYSAGRRQGVLLQALGGV</sequence>
<feature type="domain" description="4Fe-4S ferredoxin-type" evidence="8">
    <location>
        <begin position="85"/>
        <end position="115"/>
    </location>
</feature>
<dbReference type="Pfam" id="PF13247">
    <property type="entry name" value="Fer4_11"/>
    <property type="match status" value="1"/>
</dbReference>
<dbReference type="AlphaFoldDB" id="A0A1B7LCG6"/>
<evidence type="ECO:0000256" key="1">
    <source>
        <dbReference type="ARBA" id="ARBA00022448"/>
    </source>
</evidence>
<dbReference type="PROSITE" id="PS00198">
    <property type="entry name" value="4FE4S_FER_1"/>
    <property type="match status" value="1"/>
</dbReference>
<dbReference type="InterPro" id="IPR017900">
    <property type="entry name" value="4Fe4S_Fe_S_CS"/>
</dbReference>
<keyword evidence="2" id="KW-0004">4Fe-4S</keyword>
<comment type="caution">
    <text evidence="9">The sequence shown here is derived from an EMBL/GenBank/DDBJ whole genome shotgun (WGS) entry which is preliminary data.</text>
</comment>
<accession>A0A1B7LCG6</accession>
<keyword evidence="1" id="KW-0813">Transport</keyword>
<evidence type="ECO:0000256" key="4">
    <source>
        <dbReference type="ARBA" id="ARBA00022737"/>
    </source>
</evidence>
<keyword evidence="6" id="KW-0408">Iron</keyword>
<keyword evidence="3" id="KW-0479">Metal-binding</keyword>
<evidence type="ECO:0000256" key="2">
    <source>
        <dbReference type="ARBA" id="ARBA00022485"/>
    </source>
</evidence>
<reference evidence="9 10" key="1">
    <citation type="submission" date="2016-04" db="EMBL/GenBank/DDBJ databases">
        <authorList>
            <person name="Evans L.H."/>
            <person name="Alamgir A."/>
            <person name="Owens N."/>
            <person name="Weber N.D."/>
            <person name="Virtaneva K."/>
            <person name="Barbian K."/>
            <person name="Babar A."/>
            <person name="Rosenke K."/>
        </authorList>
    </citation>
    <scope>NUCLEOTIDE SEQUENCE [LARGE SCALE GENOMIC DNA]</scope>
    <source>
        <strain evidence="9 10">LMa1</strain>
    </source>
</reference>
<dbReference type="EMBL" id="LYVF01000177">
    <property type="protein sequence ID" value="OAT80413.1"/>
    <property type="molecule type" value="Genomic_DNA"/>
</dbReference>
<keyword evidence="10" id="KW-1185">Reference proteome</keyword>
<dbReference type="PANTHER" id="PTHR43177:SF5">
    <property type="entry name" value="ANAEROBIC DIMETHYL SULFOXIDE REDUCTASE CHAIN B-RELATED"/>
    <property type="match status" value="1"/>
</dbReference>
<proteinExistence type="predicted"/>
<feature type="domain" description="4Fe-4S ferredoxin-type" evidence="8">
    <location>
        <begin position="4"/>
        <end position="33"/>
    </location>
</feature>
<evidence type="ECO:0000313" key="9">
    <source>
        <dbReference type="EMBL" id="OAT80413.1"/>
    </source>
</evidence>
<organism evidence="9 10">
    <name type="scientific">Desulfotomaculum copahuensis</name>
    <dbReference type="NCBI Taxonomy" id="1838280"/>
    <lineage>
        <taxon>Bacteria</taxon>
        <taxon>Bacillati</taxon>
        <taxon>Bacillota</taxon>
        <taxon>Clostridia</taxon>
        <taxon>Eubacteriales</taxon>
        <taxon>Desulfotomaculaceae</taxon>
        <taxon>Desulfotomaculum</taxon>
    </lineage>
</organism>
<evidence type="ECO:0000256" key="6">
    <source>
        <dbReference type="ARBA" id="ARBA00023004"/>
    </source>
</evidence>
<dbReference type="InterPro" id="IPR017896">
    <property type="entry name" value="4Fe4S_Fe-S-bd"/>
</dbReference>
<keyword evidence="4" id="KW-0677">Repeat</keyword>
<evidence type="ECO:0000256" key="5">
    <source>
        <dbReference type="ARBA" id="ARBA00022982"/>
    </source>
</evidence>
<keyword evidence="7" id="KW-0411">Iron-sulfur</keyword>
<protein>
    <submittedName>
        <fullName evidence="9">4Fe-4S ferredoxin</fullName>
    </submittedName>
</protein>
<dbReference type="PANTHER" id="PTHR43177">
    <property type="entry name" value="PROTEIN NRFC"/>
    <property type="match status" value="1"/>
</dbReference>
<dbReference type="Proteomes" id="UP000078532">
    <property type="component" value="Unassembled WGS sequence"/>
</dbReference>
<dbReference type="GO" id="GO:0046872">
    <property type="term" value="F:metal ion binding"/>
    <property type="evidence" value="ECO:0007669"/>
    <property type="project" value="UniProtKB-KW"/>
</dbReference>
<gene>
    <name evidence="9" type="ORF">A6M21_00620</name>
</gene>
<evidence type="ECO:0000259" key="8">
    <source>
        <dbReference type="PROSITE" id="PS51379"/>
    </source>
</evidence>
<evidence type="ECO:0000313" key="10">
    <source>
        <dbReference type="Proteomes" id="UP000078532"/>
    </source>
</evidence>
<dbReference type="SUPFAM" id="SSF54862">
    <property type="entry name" value="4Fe-4S ferredoxins"/>
    <property type="match status" value="1"/>
</dbReference>
<dbReference type="PROSITE" id="PS51379">
    <property type="entry name" value="4FE4S_FER_2"/>
    <property type="match status" value="2"/>
</dbReference>